<dbReference type="InterPro" id="IPR009072">
    <property type="entry name" value="Histone-fold"/>
</dbReference>
<comment type="caution">
    <text evidence="1">The sequence shown here is derived from an EMBL/GenBank/DDBJ whole genome shotgun (WGS) entry which is preliminary data.</text>
</comment>
<dbReference type="Gene3D" id="1.10.20.10">
    <property type="entry name" value="Histone, subunit A"/>
    <property type="match status" value="1"/>
</dbReference>
<name>A0A8X6NJG9_NEPPI</name>
<organism evidence="1 2">
    <name type="scientific">Nephila pilipes</name>
    <name type="common">Giant wood spider</name>
    <name type="synonym">Nephila maculata</name>
    <dbReference type="NCBI Taxonomy" id="299642"/>
    <lineage>
        <taxon>Eukaryota</taxon>
        <taxon>Metazoa</taxon>
        <taxon>Ecdysozoa</taxon>
        <taxon>Arthropoda</taxon>
        <taxon>Chelicerata</taxon>
        <taxon>Arachnida</taxon>
        <taxon>Araneae</taxon>
        <taxon>Araneomorphae</taxon>
        <taxon>Entelegynae</taxon>
        <taxon>Araneoidea</taxon>
        <taxon>Nephilidae</taxon>
        <taxon>Nephila</taxon>
    </lineage>
</organism>
<protein>
    <recommendedName>
        <fullName evidence="3">Histone H2A/H2B/H3 domain-containing protein</fullName>
    </recommendedName>
</protein>
<evidence type="ECO:0000313" key="1">
    <source>
        <dbReference type="EMBL" id="GFT18423.1"/>
    </source>
</evidence>
<accession>A0A8X6NJG9</accession>
<evidence type="ECO:0008006" key="3">
    <source>
        <dbReference type="Google" id="ProtNLM"/>
    </source>
</evidence>
<sequence length="157" mass="18548">MDLVSSTINTETNMHISRKFLRKKVSKTSAHFPINRRKNHLKPFDELRLKKCIIRMNKMQRPNLQLSSRSVEEINDFMRHIIEMFEIHLQSLMLSSYRKTLTVTQLEKVTRLCLPKILDEFAIGFGRYAVSRTSTDGGRQYVKKMKLCNKIVKNEFI</sequence>
<gene>
    <name evidence="1" type="ORF">NPIL_501881</name>
</gene>
<reference evidence="1" key="1">
    <citation type="submission" date="2020-08" db="EMBL/GenBank/DDBJ databases">
        <title>Multicomponent nature underlies the extraordinary mechanical properties of spider dragline silk.</title>
        <authorList>
            <person name="Kono N."/>
            <person name="Nakamura H."/>
            <person name="Mori M."/>
            <person name="Yoshida Y."/>
            <person name="Ohtoshi R."/>
            <person name="Malay A.D."/>
            <person name="Moran D.A.P."/>
            <person name="Tomita M."/>
            <person name="Numata K."/>
            <person name="Arakawa K."/>
        </authorList>
    </citation>
    <scope>NUCLEOTIDE SEQUENCE</scope>
</reference>
<dbReference type="OrthoDB" id="6430406at2759"/>
<keyword evidence="2" id="KW-1185">Reference proteome</keyword>
<proteinExistence type="predicted"/>
<dbReference type="EMBL" id="BMAW01058860">
    <property type="protein sequence ID" value="GFT18423.1"/>
    <property type="molecule type" value="Genomic_DNA"/>
</dbReference>
<dbReference type="GO" id="GO:0046982">
    <property type="term" value="F:protein heterodimerization activity"/>
    <property type="evidence" value="ECO:0007669"/>
    <property type="project" value="InterPro"/>
</dbReference>
<dbReference type="AlphaFoldDB" id="A0A8X6NJG9"/>
<dbReference type="Proteomes" id="UP000887013">
    <property type="component" value="Unassembled WGS sequence"/>
</dbReference>
<dbReference type="SUPFAM" id="SSF47113">
    <property type="entry name" value="Histone-fold"/>
    <property type="match status" value="1"/>
</dbReference>
<evidence type="ECO:0000313" key="2">
    <source>
        <dbReference type="Proteomes" id="UP000887013"/>
    </source>
</evidence>